<dbReference type="GO" id="GO:0005829">
    <property type="term" value="C:cytosol"/>
    <property type="evidence" value="ECO:0007669"/>
    <property type="project" value="TreeGrafter"/>
</dbReference>
<dbReference type="RefSeq" id="WP_154441350.1">
    <property type="nucleotide sequence ID" value="NZ_VUNQ01000033.1"/>
</dbReference>
<sequence>MNDSKKTLNYKDVGLRIRLEREKLGLSREKFAELVGLSSFYIGQLERGDRKMSVDTLVNISSVLNISVDYLLYGYNYYMENISISEAFNDIYKVSVDNELKELLNILEGSSKEQISLLKDIYKLILPSIKK</sequence>
<dbReference type="SMART" id="SM00530">
    <property type="entry name" value="HTH_XRE"/>
    <property type="match status" value="1"/>
</dbReference>
<dbReference type="SUPFAM" id="SSF47413">
    <property type="entry name" value="lambda repressor-like DNA-binding domains"/>
    <property type="match status" value="1"/>
</dbReference>
<evidence type="ECO:0000256" key="2">
    <source>
        <dbReference type="ARBA" id="ARBA00023125"/>
    </source>
</evidence>
<protein>
    <submittedName>
        <fullName evidence="5">Helix-turn-helix domain-containing protein</fullName>
    </submittedName>
</protein>
<evidence type="ECO:0000256" key="3">
    <source>
        <dbReference type="ARBA" id="ARBA00023163"/>
    </source>
</evidence>
<dbReference type="InterPro" id="IPR050807">
    <property type="entry name" value="TransReg_Diox_bact_type"/>
</dbReference>
<evidence type="ECO:0000259" key="4">
    <source>
        <dbReference type="PROSITE" id="PS50943"/>
    </source>
</evidence>
<dbReference type="InterPro" id="IPR010982">
    <property type="entry name" value="Lambda_DNA-bd_dom_sf"/>
</dbReference>
<dbReference type="Pfam" id="PF01381">
    <property type="entry name" value="HTH_3"/>
    <property type="match status" value="1"/>
</dbReference>
<organism evidence="5 6">
    <name type="scientific">Tissierella pigra</name>
    <dbReference type="NCBI Taxonomy" id="2607614"/>
    <lineage>
        <taxon>Bacteria</taxon>
        <taxon>Bacillati</taxon>
        <taxon>Bacillota</taxon>
        <taxon>Tissierellia</taxon>
        <taxon>Tissierellales</taxon>
        <taxon>Tissierellaceae</taxon>
        <taxon>Tissierella</taxon>
    </lineage>
</organism>
<dbReference type="GO" id="GO:0003677">
    <property type="term" value="F:DNA binding"/>
    <property type="evidence" value="ECO:0007669"/>
    <property type="project" value="UniProtKB-KW"/>
</dbReference>
<keyword evidence="3" id="KW-0804">Transcription</keyword>
<dbReference type="GO" id="GO:0003700">
    <property type="term" value="F:DNA-binding transcription factor activity"/>
    <property type="evidence" value="ECO:0007669"/>
    <property type="project" value="TreeGrafter"/>
</dbReference>
<dbReference type="PANTHER" id="PTHR46797">
    <property type="entry name" value="HTH-TYPE TRANSCRIPTIONAL REGULATOR"/>
    <property type="match status" value="1"/>
</dbReference>
<dbReference type="CDD" id="cd00093">
    <property type="entry name" value="HTH_XRE"/>
    <property type="match status" value="1"/>
</dbReference>
<dbReference type="AlphaFoldDB" id="A0A6N7Y0S9"/>
<reference evidence="5 6" key="1">
    <citation type="submission" date="2019-09" db="EMBL/GenBank/DDBJ databases">
        <title>In-depth cultivation of the pig gut microbiome towards novel bacterial diversity and tailored functional studies.</title>
        <authorList>
            <person name="Wylensek D."/>
            <person name="Hitch T.C.A."/>
            <person name="Clavel T."/>
        </authorList>
    </citation>
    <scope>NUCLEOTIDE SEQUENCE [LARGE SCALE GENOMIC DNA]</scope>
    <source>
        <strain evidence="5 6">WCA3-693-APC-4?</strain>
    </source>
</reference>
<comment type="caution">
    <text evidence="5">The sequence shown here is derived from an EMBL/GenBank/DDBJ whole genome shotgun (WGS) entry which is preliminary data.</text>
</comment>
<keyword evidence="1" id="KW-0805">Transcription regulation</keyword>
<keyword evidence="6" id="KW-1185">Reference proteome</keyword>
<name>A0A6N7Y0S9_9FIRM</name>
<accession>A0A6N7Y0S9</accession>
<proteinExistence type="predicted"/>
<dbReference type="PANTHER" id="PTHR46797:SF23">
    <property type="entry name" value="HTH-TYPE TRANSCRIPTIONAL REGULATOR SUTR"/>
    <property type="match status" value="1"/>
</dbReference>
<dbReference type="InterPro" id="IPR001387">
    <property type="entry name" value="Cro/C1-type_HTH"/>
</dbReference>
<dbReference type="EMBL" id="VUNQ01000033">
    <property type="protein sequence ID" value="MSU02464.1"/>
    <property type="molecule type" value="Genomic_DNA"/>
</dbReference>
<evidence type="ECO:0000256" key="1">
    <source>
        <dbReference type="ARBA" id="ARBA00023015"/>
    </source>
</evidence>
<dbReference type="PROSITE" id="PS50943">
    <property type="entry name" value="HTH_CROC1"/>
    <property type="match status" value="1"/>
</dbReference>
<evidence type="ECO:0000313" key="6">
    <source>
        <dbReference type="Proteomes" id="UP000469523"/>
    </source>
</evidence>
<dbReference type="Gene3D" id="1.10.260.40">
    <property type="entry name" value="lambda repressor-like DNA-binding domains"/>
    <property type="match status" value="1"/>
</dbReference>
<evidence type="ECO:0000313" key="5">
    <source>
        <dbReference type="EMBL" id="MSU02464.1"/>
    </source>
</evidence>
<gene>
    <name evidence="5" type="ORF">FYJ83_13460</name>
</gene>
<feature type="domain" description="HTH cro/C1-type" evidence="4">
    <location>
        <begin position="17"/>
        <end position="71"/>
    </location>
</feature>
<keyword evidence="2" id="KW-0238">DNA-binding</keyword>
<dbReference type="Proteomes" id="UP000469523">
    <property type="component" value="Unassembled WGS sequence"/>
</dbReference>